<accession>F2TZ50</accession>
<gene>
    <name evidence="2" type="ORF">PTSG_01851</name>
</gene>
<dbReference type="EMBL" id="GL832957">
    <property type="protein sequence ID" value="EGD78874.1"/>
    <property type="molecule type" value="Genomic_DNA"/>
</dbReference>
<evidence type="ECO:0000313" key="3">
    <source>
        <dbReference type="Proteomes" id="UP000007799"/>
    </source>
</evidence>
<evidence type="ECO:0008006" key="4">
    <source>
        <dbReference type="Google" id="ProtNLM"/>
    </source>
</evidence>
<dbReference type="Proteomes" id="UP000007799">
    <property type="component" value="Unassembled WGS sequence"/>
</dbReference>
<feature type="chain" id="PRO_5003287106" description="Disintegrin domain-containing protein" evidence="1">
    <location>
        <begin position="24"/>
        <end position="568"/>
    </location>
</feature>
<dbReference type="RefSeq" id="XP_004997830.1">
    <property type="nucleotide sequence ID" value="XM_004997773.1"/>
</dbReference>
<organism evidence="3">
    <name type="scientific">Salpingoeca rosetta (strain ATCC 50818 / BSB-021)</name>
    <dbReference type="NCBI Taxonomy" id="946362"/>
    <lineage>
        <taxon>Eukaryota</taxon>
        <taxon>Choanoflagellata</taxon>
        <taxon>Craspedida</taxon>
        <taxon>Salpingoecidae</taxon>
        <taxon>Salpingoeca</taxon>
    </lineage>
</organism>
<keyword evidence="3" id="KW-1185">Reference proteome</keyword>
<evidence type="ECO:0000256" key="1">
    <source>
        <dbReference type="SAM" id="SignalP"/>
    </source>
</evidence>
<dbReference type="GeneID" id="16078423"/>
<protein>
    <recommendedName>
        <fullName evidence="4">Disintegrin domain-containing protein</fullName>
    </recommendedName>
</protein>
<keyword evidence="1" id="KW-0732">Signal</keyword>
<evidence type="ECO:0000313" key="2">
    <source>
        <dbReference type="EMBL" id="EGD78874.1"/>
    </source>
</evidence>
<proteinExistence type="predicted"/>
<dbReference type="AlphaFoldDB" id="F2TZ50"/>
<dbReference type="InParanoid" id="F2TZ50"/>
<feature type="signal peptide" evidence="1">
    <location>
        <begin position="1"/>
        <end position="23"/>
    </location>
</feature>
<dbReference type="KEGG" id="sre:PTSG_01851"/>
<name>F2TZ50_SALR5</name>
<sequence length="568" mass="59257">MRKGVVVVFACWVVVLSTAQVHAQHDALQIARCRFEMANDITSTAFNLNPQLLSNALQMSFTNVLSGTVTATVQCMDSSSAVLYETSFMYEGSSLSQEAVLANLEPTDGQSAHVPFFSRFALAESPSEARAEVLARSFLGNEFEYAMQAISSSLAPLTPQQCSATSDACDATYPSSDEPIIFAVTATEQNTGYSAHVTGDKTALLAGNFHGAFNQEPVITRLGFDQSAVTFGTSITLTASFLDFDVSNVSASDEALAYAFTIDHVDASGTVITAGGGSMCSSGWLTLDNGHPLAGSVSSLGPAARVFTGTFQPSGSGVSRRCRITLTVTDWQDVTTSADVTVEVGSSVTSTGAVGVTTDAADALPFVFARQGVSEGIVTLFMPDKCDGVTCASETQCLQASICDSGTGTCLDQVPKTGQACDDGDDTTRDDTCTSQGVCVGTSKCLGVVCEPLSTCHNAGVCIPNLGACSPSTLKAAGEYCDDMDDTTVFDICDAVGNCQGTDVAELIRDDEVDFTAIAGADPVRLRSLLSSLPDVCCESEVCCQPCSSGACAAGDYDRLWYLQTDLA</sequence>
<reference evidence="2" key="1">
    <citation type="submission" date="2009-08" db="EMBL/GenBank/DDBJ databases">
        <title>Annotation of Salpingoeca rosetta.</title>
        <authorList>
            <consortium name="The Broad Institute Genome Sequencing Platform"/>
            <person name="Russ C."/>
            <person name="Cuomo C."/>
            <person name="Burger G."/>
            <person name="Gray M.W."/>
            <person name="Holland P.W.H."/>
            <person name="King N."/>
            <person name="Lang F.B.F."/>
            <person name="Roger A.J."/>
            <person name="Ruiz-Trillo I."/>
            <person name="Young S.K."/>
            <person name="Zeng Q."/>
            <person name="Gargeya S."/>
            <person name="Alvarado L."/>
            <person name="Berlin A."/>
            <person name="Chapman S.B."/>
            <person name="Chen Z."/>
            <person name="Freedman E."/>
            <person name="Gellesch M."/>
            <person name="Goldberg J."/>
            <person name="Griggs A."/>
            <person name="Gujja S."/>
            <person name="Heilman E."/>
            <person name="Heiman D."/>
            <person name="Howarth C."/>
            <person name="Mehta T."/>
            <person name="Neiman D."/>
            <person name="Pearson M."/>
            <person name="Roberts A."/>
            <person name="Saif S."/>
            <person name="Shea T."/>
            <person name="Shenoy N."/>
            <person name="Sisk P."/>
            <person name="Stolte C."/>
            <person name="Sykes S."/>
            <person name="White J."/>
            <person name="Yandava C."/>
            <person name="Haas B."/>
            <person name="Nusbaum C."/>
            <person name="Birren B."/>
        </authorList>
    </citation>
    <scope>NUCLEOTIDE SEQUENCE [LARGE SCALE GENOMIC DNA]</scope>
    <source>
        <strain evidence="2">ATCC 50818</strain>
    </source>
</reference>